<proteinExistence type="predicted"/>
<dbReference type="Gene3D" id="1.10.260.40">
    <property type="entry name" value="lambda repressor-like DNA-binding domains"/>
    <property type="match status" value="1"/>
</dbReference>
<reference evidence="5 6" key="1">
    <citation type="submission" date="2014-07" db="EMBL/GenBank/DDBJ databases">
        <authorList>
            <person name="McCorrison J."/>
            <person name="Sanka R."/>
            <person name="Torralba M."/>
            <person name="Gillis M."/>
            <person name="Haft D.H."/>
            <person name="Methe B."/>
            <person name="Sutton G."/>
            <person name="Nelson K.E."/>
        </authorList>
    </citation>
    <scope>NUCLEOTIDE SEQUENCE [LARGE SCALE GENOMIC DNA]</scope>
    <source>
        <strain evidence="5 6">DNF00058</strain>
    </source>
</reference>
<dbReference type="Pfam" id="PF00717">
    <property type="entry name" value="Peptidase_S24"/>
    <property type="match status" value="1"/>
</dbReference>
<evidence type="ECO:0000313" key="5">
    <source>
        <dbReference type="EMBL" id="KGF52498.1"/>
    </source>
</evidence>
<evidence type="ECO:0000259" key="4">
    <source>
        <dbReference type="PROSITE" id="PS50943"/>
    </source>
</evidence>
<comment type="caution">
    <text evidence="5">The sequence shown here is derived from an EMBL/GenBank/DDBJ whole genome shotgun (WGS) entry which is preliminary data.</text>
</comment>
<organism evidence="5 6">
    <name type="scientific">Prevotella amnii DNF00058</name>
    <dbReference type="NCBI Taxonomy" id="1401066"/>
    <lineage>
        <taxon>Bacteria</taxon>
        <taxon>Pseudomonadati</taxon>
        <taxon>Bacteroidota</taxon>
        <taxon>Bacteroidia</taxon>
        <taxon>Bacteroidales</taxon>
        <taxon>Prevotellaceae</taxon>
        <taxon>Prevotella</taxon>
    </lineage>
</organism>
<dbReference type="InterPro" id="IPR001387">
    <property type="entry name" value="Cro/C1-type_HTH"/>
</dbReference>
<feature type="domain" description="HTH cro/C1-type" evidence="4">
    <location>
        <begin position="9"/>
        <end position="64"/>
    </location>
</feature>
<evidence type="ECO:0000313" key="6">
    <source>
        <dbReference type="Proteomes" id="UP000029614"/>
    </source>
</evidence>
<dbReference type="PANTHER" id="PTHR40661:SF1">
    <property type="entry name" value="HTH CRO_C1-TYPE DOMAIN-CONTAINING PROTEIN"/>
    <property type="match status" value="1"/>
</dbReference>
<accession>A0A096AZL0</accession>
<dbReference type="Gene3D" id="2.10.109.10">
    <property type="entry name" value="Umud Fragment, subunit A"/>
    <property type="match status" value="1"/>
</dbReference>
<evidence type="ECO:0000256" key="3">
    <source>
        <dbReference type="ARBA" id="ARBA00023163"/>
    </source>
</evidence>
<dbReference type="OrthoDB" id="796548at2"/>
<dbReference type="CDD" id="cd00093">
    <property type="entry name" value="HTH_XRE"/>
    <property type="match status" value="1"/>
</dbReference>
<dbReference type="InterPro" id="IPR039418">
    <property type="entry name" value="LexA-like"/>
</dbReference>
<dbReference type="InterPro" id="IPR036286">
    <property type="entry name" value="LexA/Signal_pep-like_sf"/>
</dbReference>
<keyword evidence="2" id="KW-0238">DNA-binding</keyword>
<keyword evidence="6" id="KW-1185">Reference proteome</keyword>
<keyword evidence="3" id="KW-0804">Transcription</keyword>
<dbReference type="AlphaFoldDB" id="A0A096AZL0"/>
<dbReference type="RefSeq" id="WP_052044976.1">
    <property type="nucleotide sequence ID" value="NZ_JRNU01000011.1"/>
</dbReference>
<dbReference type="SUPFAM" id="SSF51306">
    <property type="entry name" value="LexA/Signal peptidase"/>
    <property type="match status" value="1"/>
</dbReference>
<dbReference type="CDD" id="cd06529">
    <property type="entry name" value="S24_LexA-like"/>
    <property type="match status" value="1"/>
</dbReference>
<dbReference type="EMBL" id="JRNU01000011">
    <property type="protein sequence ID" value="KGF52498.1"/>
    <property type="molecule type" value="Genomic_DNA"/>
</dbReference>
<dbReference type="SMART" id="SM00530">
    <property type="entry name" value="HTH_XRE"/>
    <property type="match status" value="1"/>
</dbReference>
<dbReference type="GO" id="GO:0003677">
    <property type="term" value="F:DNA binding"/>
    <property type="evidence" value="ECO:0007669"/>
    <property type="project" value="UniProtKB-KW"/>
</dbReference>
<evidence type="ECO:0000256" key="1">
    <source>
        <dbReference type="ARBA" id="ARBA00023015"/>
    </source>
</evidence>
<dbReference type="SUPFAM" id="SSF47413">
    <property type="entry name" value="lambda repressor-like DNA-binding domains"/>
    <property type="match status" value="1"/>
</dbReference>
<evidence type="ECO:0000256" key="2">
    <source>
        <dbReference type="ARBA" id="ARBA00023125"/>
    </source>
</evidence>
<dbReference type="InterPro" id="IPR015927">
    <property type="entry name" value="Peptidase_S24_S26A/B/C"/>
</dbReference>
<dbReference type="InterPro" id="IPR010982">
    <property type="entry name" value="Lambda_DNA-bd_dom_sf"/>
</dbReference>
<keyword evidence="1" id="KW-0805">Transcription regulation</keyword>
<sequence length="214" mass="23652">MESTASQRVKELIKKSNLTVNAFSKCSNVPQRTLSNMITRGTEPSSKTLKTILASFPNISPEWLLLGKGDMLIDAEEEQGLDNANTMEETRPRLPVTVAAGKLSGFSDGVMLSDCEQIPIITAFPPYDFTMIVQGDSMSPKIESGDEIAIKKVTEFIQWGKPHVLDTSEGAVLKTIYDAGDSFECRSYNSAYPPFNIKKESVFAIYKMVGLLRR</sequence>
<gene>
    <name evidence="5" type="ORF">HMPREF9302_03470</name>
</gene>
<dbReference type="PROSITE" id="PS50943">
    <property type="entry name" value="HTH_CROC1"/>
    <property type="match status" value="1"/>
</dbReference>
<dbReference type="Proteomes" id="UP000029614">
    <property type="component" value="Unassembled WGS sequence"/>
</dbReference>
<name>A0A096AZL0_9BACT</name>
<protein>
    <recommendedName>
        <fullName evidence="4">HTH cro/C1-type domain-containing protein</fullName>
    </recommendedName>
</protein>
<dbReference type="PANTHER" id="PTHR40661">
    <property type="match status" value="1"/>
</dbReference>